<feature type="region of interest" description="Disordered" evidence="1">
    <location>
        <begin position="108"/>
        <end position="143"/>
    </location>
</feature>
<organism evidence="2 3">
    <name type="scientific">Dietzia maris</name>
    <dbReference type="NCBI Taxonomy" id="37915"/>
    <lineage>
        <taxon>Bacteria</taxon>
        <taxon>Bacillati</taxon>
        <taxon>Actinomycetota</taxon>
        <taxon>Actinomycetes</taxon>
        <taxon>Mycobacteriales</taxon>
        <taxon>Dietziaceae</taxon>
        <taxon>Dietzia</taxon>
    </lineage>
</organism>
<accession>A0A365PCI2</accession>
<evidence type="ECO:0000313" key="3">
    <source>
        <dbReference type="Proteomes" id="UP000252187"/>
    </source>
</evidence>
<dbReference type="AlphaFoldDB" id="A0A365PCI2"/>
<comment type="caution">
    <text evidence="2">The sequence shown here is derived from an EMBL/GenBank/DDBJ whole genome shotgun (WGS) entry which is preliminary data.</text>
</comment>
<reference evidence="2 3" key="1">
    <citation type="submission" date="2018-06" db="EMBL/GenBank/DDBJ databases">
        <title>Whole genome sequencing of four bacterial strains from South Shetland trench revealing bio-synthetic gene clusters.</title>
        <authorList>
            <person name="Abdel-Mageed W.M."/>
            <person name="Lehri B."/>
            <person name="Jarmusch S.A."/>
            <person name="Miranda K."/>
            <person name="Goodfellow M."/>
            <person name="Jaspars M."/>
            <person name="Karlyshev A.V."/>
        </authorList>
    </citation>
    <scope>NUCLEOTIDE SEQUENCE [LARGE SCALE GENOMIC DNA]</scope>
    <source>
        <strain evidence="2 3">SST1</strain>
    </source>
</reference>
<sequence>MSENIIGVEGGTPMHFISEGGTLSWHHQSAETEETTAWCGEVVDVDTSAVTAWEPISLKGTLSCPRCGLAGGVLEGTFIRVFRQEPGQTRAEALAAYHRYRLGPRRIWSPSDPRSPGATRWSVSARGREGRVHIQDPPENMDPDQTEEFAKALLAAAEQLRAWKAGVDR</sequence>
<dbReference type="RefSeq" id="WP_067714703.1">
    <property type="nucleotide sequence ID" value="NZ_CANNAK010000002.1"/>
</dbReference>
<feature type="compositionally biased region" description="Basic and acidic residues" evidence="1">
    <location>
        <begin position="126"/>
        <end position="136"/>
    </location>
</feature>
<gene>
    <name evidence="2" type="ORF">DQ226_04335</name>
</gene>
<name>A0A365PCI2_9ACTN</name>
<evidence type="ECO:0000256" key="1">
    <source>
        <dbReference type="SAM" id="MobiDB-lite"/>
    </source>
</evidence>
<proteinExistence type="predicted"/>
<evidence type="ECO:0000313" key="2">
    <source>
        <dbReference type="EMBL" id="RBA38843.1"/>
    </source>
</evidence>
<protein>
    <submittedName>
        <fullName evidence="2">Uncharacterized protein</fullName>
    </submittedName>
</protein>
<dbReference type="EMBL" id="QNTT01000007">
    <property type="protein sequence ID" value="RBA38843.1"/>
    <property type="molecule type" value="Genomic_DNA"/>
</dbReference>
<dbReference type="Proteomes" id="UP000252187">
    <property type="component" value="Unassembled WGS sequence"/>
</dbReference>